<gene>
    <name evidence="1" type="ORF">PV662_45490</name>
</gene>
<accession>A0ABU4NXP4</accession>
<proteinExistence type="predicted"/>
<protein>
    <submittedName>
        <fullName evidence="1">Uncharacterized protein</fullName>
    </submittedName>
</protein>
<sequence>MEPEGQLVYDPRTRRVGEYRDRVGPYAMLRPVGGGREWEADPEALRPATAAERIGAQVRAANQRTKRRV</sequence>
<keyword evidence="2" id="KW-1185">Reference proteome</keyword>
<dbReference type="EMBL" id="JARAYU010000034">
    <property type="protein sequence ID" value="MDX3706813.1"/>
    <property type="molecule type" value="Genomic_DNA"/>
</dbReference>
<organism evidence="1 2">
    <name type="scientific">Streptomyces europaeiscabiei</name>
    <dbReference type="NCBI Taxonomy" id="146819"/>
    <lineage>
        <taxon>Bacteria</taxon>
        <taxon>Bacillati</taxon>
        <taxon>Actinomycetota</taxon>
        <taxon>Actinomycetes</taxon>
        <taxon>Kitasatosporales</taxon>
        <taxon>Streptomycetaceae</taxon>
        <taxon>Streptomyces</taxon>
    </lineage>
</organism>
<name>A0ABU4NXP4_9ACTN</name>
<reference evidence="1 2" key="1">
    <citation type="journal article" date="2023" name="Microb. Genom.">
        <title>Mesoterricola silvestris gen. nov., sp. nov., Mesoterricola sediminis sp. nov., Geothrix oryzae sp. nov., Geothrix edaphica sp. nov., Geothrix rubra sp. nov., and Geothrix limicola sp. nov., six novel members of Acidobacteriota isolated from soils.</title>
        <authorList>
            <person name="Weisberg A.J."/>
            <person name="Pearce E."/>
            <person name="Kramer C.G."/>
            <person name="Chang J.H."/>
            <person name="Clarke C.R."/>
        </authorList>
    </citation>
    <scope>NUCLEOTIDE SEQUENCE [LARGE SCALE GENOMIC DNA]</scope>
    <source>
        <strain evidence="1 2">ID09-01A</strain>
    </source>
</reference>
<evidence type="ECO:0000313" key="2">
    <source>
        <dbReference type="Proteomes" id="UP001271274"/>
    </source>
</evidence>
<dbReference type="RefSeq" id="WP_046704135.1">
    <property type="nucleotide sequence ID" value="NZ_JARAUR010000085.1"/>
</dbReference>
<evidence type="ECO:0000313" key="1">
    <source>
        <dbReference type="EMBL" id="MDX3706813.1"/>
    </source>
</evidence>
<comment type="caution">
    <text evidence="1">The sequence shown here is derived from an EMBL/GenBank/DDBJ whole genome shotgun (WGS) entry which is preliminary data.</text>
</comment>
<dbReference type="Proteomes" id="UP001271274">
    <property type="component" value="Unassembled WGS sequence"/>
</dbReference>